<dbReference type="InterPro" id="IPR010506">
    <property type="entry name" value="DMAP1-bd"/>
</dbReference>
<dbReference type="Gene3D" id="3.40.50.12780">
    <property type="entry name" value="N-terminal domain of ligase-like"/>
    <property type="match status" value="3"/>
</dbReference>
<dbReference type="OrthoDB" id="69964at2759"/>
<name>A0A1U7LV81_NEOID</name>
<dbReference type="InterPro" id="IPR045851">
    <property type="entry name" value="AMP-bd_C_sf"/>
</dbReference>
<evidence type="ECO:0000313" key="6">
    <source>
        <dbReference type="EMBL" id="OLL26567.1"/>
    </source>
</evidence>
<organism evidence="6 7">
    <name type="scientific">Neolecta irregularis (strain DAH-3)</name>
    <dbReference type="NCBI Taxonomy" id="1198029"/>
    <lineage>
        <taxon>Eukaryota</taxon>
        <taxon>Fungi</taxon>
        <taxon>Dikarya</taxon>
        <taxon>Ascomycota</taxon>
        <taxon>Taphrinomycotina</taxon>
        <taxon>Neolectales</taxon>
        <taxon>Neolectaceae</taxon>
        <taxon>Neolecta</taxon>
    </lineage>
</organism>
<dbReference type="EMBL" id="LXFE01000167">
    <property type="protein sequence ID" value="OLL26567.1"/>
    <property type="molecule type" value="Genomic_DNA"/>
</dbReference>
<dbReference type="SUPFAM" id="SSF56801">
    <property type="entry name" value="Acetyl-CoA synthetase-like"/>
    <property type="match status" value="2"/>
</dbReference>
<proteinExistence type="predicted"/>
<dbReference type="Pfam" id="PF00501">
    <property type="entry name" value="AMP-binding"/>
    <property type="match status" value="1"/>
</dbReference>
<evidence type="ECO:0000256" key="1">
    <source>
        <dbReference type="SAM" id="MobiDB-lite"/>
    </source>
</evidence>
<feature type="domain" description="AMP-binding enzyme C-terminal" evidence="4">
    <location>
        <begin position="1382"/>
        <end position="1485"/>
    </location>
</feature>
<dbReference type="STRING" id="1198029.A0A1U7LV81"/>
<keyword evidence="7" id="KW-1185">Reference proteome</keyword>
<sequence>MEKFQLLPSDIESKLLELEYDFQQGDITEQGYKKRKSALLLSVKEDPVIAAGEGQTNFSNDSNSTSTDFAQASPNNRPVSHLSLEMPDYRFNPSTFDLQFDDNDLTYNRIHNTYTERARTEDYEEIDDDNTVAYQRKIFEGSPHKGILNILEPRDIPFSIFDPHNENIPLSKFDNLAAILRYRGQTIPKKPAFLVLDSKGKEVHTMTWEKIALRAEKVGHVIREKSGLYRGDRVALVYRDSEVVEFVVALLGCFIAGVVAVPVNKPEDYEELNFILTSTQAHLALTTDNNLKAFQRGLSAAKIPWPRGVEWWKTNDFGSFHPKKKEELPALQAPELAYIEFSRSPTGELRGVVISHRTILHAMSSLLAVIFSVPGQKQDSPAEHMRDKHENPVIGTGSGEVLVTYLDPRQSVGILFSVLMTVYGGYTTVWTKPGAVATPGLFANIVTRYKASLVLADYPGLKTVAYNYQNDPLTTRNFSKKHPVDFSSVRLCFIDCQNVDPEFHEILADRYFKPLGNHRAWDIVAPMLCLPEHGGMVITVRDWLGGQDRMMPDGPALLDEGDGLTDVLLNKEALKTNEVIVIATGAEAKTRTGEPGTVRIGAFGNPLADATLAVVDPEIGVICPPHMIGEIWVDSPSLSAGFWALPKHTSDIFHAKPLTRRPDGGTEIYRQEFLRTGFLGCTIEGKVFVLGMYEDRLRQKVEWVEDTQDIIEYRYHYTSHLVTTIMKNIKGVFDCGAFDTFVNEEHLPVIIIESPVASTTPITPSSPPKPLDVTLLSKLAERTIEILLDEHHVRVYCVLLTAPNTLPRVFKNGRKEIGNMLSRKEFEAGALPCVYIKFAVERAVLNLPIGEDPVGGVWSPEATYHRQESLAFEERQYSGVDQRDIVIDERTSLQLNTFESIVDLLQWRVSRQTEELSYCTIDSRGKEGKGTTWKKLDMKIAAVAHYLKTKANIFSGEHAVLMYTHSEDFVYAIHACFCLGITAIPIAPVDPNRLSEDVPALLSVIRDYSIKAILVNADIEHLIKGKAISQHLKQSVVAARLTLPPIYNTSKPPKQIKGCKELGMTIRHEWVLPSYPALIWAYWTPDQRRIAVQLGHDTILSLCKVQKETCQMVSSRPLLGCVRSTSGIGFLHTCLMGIYVGTSTYLVSPVDYAANPALLLNCMARYKTKDTYATPQMLDHAIQTTPVKGISLHEIKNLMISFEGRPRTNMFQLVRTHFSSAYLDYTAINTTYSHVLNPMIATRSYMCIEPIELYLSARALRRGVIEVTSPDEDRFGLLVHDSGMVPVSTQVAIVNPGTCCLCRVGEFGEIWVASDACAKSFYGSRDAFDLERFRGRLVDGDPRIIYVRTGDLGFLHNVSRPIGPGGAVVDMQTLFVLGSIGETFEVNGLNHFPVDIEHTIERSHKNIVGGGSAVFQAGGSVVVLVEVVKAEHLASLVPVIVNAILDEHQLIVDTVAFVALGEFPRSRLGEKQRGKILANWVSRRLYPVARYAVRELERSDNSGPESATDITPNQEDQKLFPEGYKAVPDGSEPFVQGLGIDAFIR</sequence>
<feature type="compositionally biased region" description="Low complexity" evidence="1">
    <location>
        <begin position="56"/>
        <end position="69"/>
    </location>
</feature>
<dbReference type="Gene3D" id="3.30.300.30">
    <property type="match status" value="1"/>
</dbReference>
<evidence type="ECO:0000259" key="4">
    <source>
        <dbReference type="Pfam" id="PF23024"/>
    </source>
</evidence>
<dbReference type="OMA" id="LVWTYWT"/>
<dbReference type="InterPro" id="IPR042099">
    <property type="entry name" value="ANL_N_sf"/>
</dbReference>
<dbReference type="InterPro" id="IPR056881">
    <property type="entry name" value="Mug62_dom"/>
</dbReference>
<evidence type="ECO:0000259" key="3">
    <source>
        <dbReference type="Pfam" id="PF06464"/>
    </source>
</evidence>
<dbReference type="InterPro" id="IPR025110">
    <property type="entry name" value="AMP-bd_C"/>
</dbReference>
<dbReference type="Pfam" id="PF24919">
    <property type="entry name" value="Mug62"/>
    <property type="match status" value="1"/>
</dbReference>
<dbReference type="Proteomes" id="UP000186594">
    <property type="component" value="Unassembled WGS sequence"/>
</dbReference>
<reference evidence="6 7" key="1">
    <citation type="submission" date="2016-04" db="EMBL/GenBank/DDBJ databases">
        <title>Evolutionary innovation and constraint leading to complex multicellularity in the Ascomycota.</title>
        <authorList>
            <person name="Cisse O."/>
            <person name="Nguyen A."/>
            <person name="Hewitt D.A."/>
            <person name="Jedd G."/>
            <person name="Stajich J.E."/>
        </authorList>
    </citation>
    <scope>NUCLEOTIDE SEQUENCE [LARGE SCALE GENOMIC DNA]</scope>
    <source>
        <strain evidence="6 7">DAH-3</strain>
    </source>
</reference>
<dbReference type="Pfam" id="PF06464">
    <property type="entry name" value="DMAP_binding"/>
    <property type="match status" value="1"/>
</dbReference>
<evidence type="ECO:0008006" key="8">
    <source>
        <dbReference type="Google" id="ProtNLM"/>
    </source>
</evidence>
<accession>A0A1U7LV81</accession>
<dbReference type="PANTHER" id="PTHR22754">
    <property type="entry name" value="DISCO-INTERACTING PROTEIN 2 DIP2 -RELATED"/>
    <property type="match status" value="1"/>
</dbReference>
<feature type="domain" description="Meiotically up-regulated gene 62 protein-like alpha-beta" evidence="5">
    <location>
        <begin position="693"/>
        <end position="848"/>
    </location>
</feature>
<evidence type="ECO:0000259" key="5">
    <source>
        <dbReference type="Pfam" id="PF24919"/>
    </source>
</evidence>
<dbReference type="Pfam" id="PF23024">
    <property type="entry name" value="AMP-dom_DIP2-like"/>
    <property type="match status" value="1"/>
</dbReference>
<feature type="domain" description="AMP-dependent synthetase/ligase" evidence="2">
    <location>
        <begin position="188"/>
        <end position="511"/>
    </location>
</feature>
<dbReference type="InterPro" id="IPR000873">
    <property type="entry name" value="AMP-dep_synth/lig_dom"/>
</dbReference>
<comment type="caution">
    <text evidence="6">The sequence shown here is derived from an EMBL/GenBank/DDBJ whole genome shotgun (WGS) entry which is preliminary data.</text>
</comment>
<dbReference type="PANTHER" id="PTHR22754:SF32">
    <property type="entry name" value="DISCO-INTERACTING PROTEIN 2"/>
    <property type="match status" value="1"/>
</dbReference>
<feature type="domain" description="DMAP1-binding" evidence="3">
    <location>
        <begin position="5"/>
        <end position="42"/>
    </location>
</feature>
<protein>
    <recommendedName>
        <fullName evidence="8">DMAP1-binding domain-containing protein</fullName>
    </recommendedName>
</protein>
<dbReference type="GO" id="GO:0005829">
    <property type="term" value="C:cytosol"/>
    <property type="evidence" value="ECO:0007669"/>
    <property type="project" value="TreeGrafter"/>
</dbReference>
<gene>
    <name evidence="6" type="ORF">NEOLI_000288</name>
</gene>
<feature type="region of interest" description="Disordered" evidence="1">
    <location>
        <begin position="53"/>
        <end position="75"/>
    </location>
</feature>
<evidence type="ECO:0000313" key="7">
    <source>
        <dbReference type="Proteomes" id="UP000186594"/>
    </source>
</evidence>
<evidence type="ECO:0000259" key="2">
    <source>
        <dbReference type="Pfam" id="PF00501"/>
    </source>
</evidence>